<gene>
    <name evidence="1" type="ORF">WMY93_009666</name>
</gene>
<proteinExistence type="predicted"/>
<organism evidence="1 2">
    <name type="scientific">Mugilogobius chulae</name>
    <name type="common">yellowstripe goby</name>
    <dbReference type="NCBI Taxonomy" id="88201"/>
    <lineage>
        <taxon>Eukaryota</taxon>
        <taxon>Metazoa</taxon>
        <taxon>Chordata</taxon>
        <taxon>Craniata</taxon>
        <taxon>Vertebrata</taxon>
        <taxon>Euteleostomi</taxon>
        <taxon>Actinopterygii</taxon>
        <taxon>Neopterygii</taxon>
        <taxon>Teleostei</taxon>
        <taxon>Neoteleostei</taxon>
        <taxon>Acanthomorphata</taxon>
        <taxon>Gobiaria</taxon>
        <taxon>Gobiiformes</taxon>
        <taxon>Gobioidei</taxon>
        <taxon>Gobiidae</taxon>
        <taxon>Gobionellinae</taxon>
        <taxon>Mugilogobius</taxon>
    </lineage>
</organism>
<dbReference type="EMBL" id="JBBPFD010000006">
    <property type="protein sequence ID" value="KAK7922764.1"/>
    <property type="molecule type" value="Genomic_DNA"/>
</dbReference>
<dbReference type="AlphaFoldDB" id="A0AAW0PIM0"/>
<protein>
    <submittedName>
        <fullName evidence="1">Uncharacterized protein</fullName>
    </submittedName>
</protein>
<reference evidence="2" key="1">
    <citation type="submission" date="2024-04" db="EMBL/GenBank/DDBJ databases">
        <title>Salinicola lusitanus LLJ914,a marine bacterium isolated from the Okinawa Trough.</title>
        <authorList>
            <person name="Li J."/>
        </authorList>
    </citation>
    <scope>NUCLEOTIDE SEQUENCE [LARGE SCALE GENOMIC DNA]</scope>
</reference>
<comment type="caution">
    <text evidence="1">The sequence shown here is derived from an EMBL/GenBank/DDBJ whole genome shotgun (WGS) entry which is preliminary data.</text>
</comment>
<name>A0AAW0PIM0_9GOBI</name>
<sequence length="138" mass="15170">MNNQEVLLRSIHSSPSFQQLSSLGISKNVSSSGSPVQLPSYPLLEHWQPVFLPCFTLAASSPSSSEKHGRTLQMDTGNWVVCSCTEAGLELIRAKWRLKKRLSSHASPKHSGSERGALKSRGQAVWKIYCVCSSRESV</sequence>
<accession>A0AAW0PIM0</accession>
<evidence type="ECO:0000313" key="1">
    <source>
        <dbReference type="EMBL" id="KAK7922764.1"/>
    </source>
</evidence>
<dbReference type="Proteomes" id="UP001460270">
    <property type="component" value="Unassembled WGS sequence"/>
</dbReference>
<evidence type="ECO:0000313" key="2">
    <source>
        <dbReference type="Proteomes" id="UP001460270"/>
    </source>
</evidence>
<keyword evidence="2" id="KW-1185">Reference proteome</keyword>